<name>A0ABQ2EJF3_9DEIO</name>
<comment type="caution">
    <text evidence="2">The sequence shown here is derived from an EMBL/GenBank/DDBJ whole genome shotgun (WGS) entry which is preliminary data.</text>
</comment>
<protein>
    <recommendedName>
        <fullName evidence="1">PatA-like N-terminal domain-containing protein</fullName>
    </recommendedName>
</protein>
<gene>
    <name evidence="2" type="ORF">GCM10008955_03810</name>
</gene>
<organism evidence="2 3">
    <name type="scientific">Deinococcus malanensis</name>
    <dbReference type="NCBI Taxonomy" id="1706855"/>
    <lineage>
        <taxon>Bacteria</taxon>
        <taxon>Thermotogati</taxon>
        <taxon>Deinococcota</taxon>
        <taxon>Deinococci</taxon>
        <taxon>Deinococcales</taxon>
        <taxon>Deinococcaceae</taxon>
        <taxon>Deinococcus</taxon>
    </lineage>
</organism>
<dbReference type="Pfam" id="PF14332">
    <property type="entry name" value="DUF4388"/>
    <property type="match status" value="1"/>
</dbReference>
<dbReference type="Proteomes" id="UP000647587">
    <property type="component" value="Unassembled WGS sequence"/>
</dbReference>
<feature type="domain" description="PatA-like N-terminal" evidence="1">
    <location>
        <begin position="7"/>
        <end position="98"/>
    </location>
</feature>
<evidence type="ECO:0000313" key="2">
    <source>
        <dbReference type="EMBL" id="GGK13715.1"/>
    </source>
</evidence>
<proteinExistence type="predicted"/>
<reference evidence="3" key="1">
    <citation type="journal article" date="2019" name="Int. J. Syst. Evol. Microbiol.">
        <title>The Global Catalogue of Microorganisms (GCM) 10K type strain sequencing project: providing services to taxonomists for standard genome sequencing and annotation.</title>
        <authorList>
            <consortium name="The Broad Institute Genomics Platform"/>
            <consortium name="The Broad Institute Genome Sequencing Center for Infectious Disease"/>
            <person name="Wu L."/>
            <person name="Ma J."/>
        </authorList>
    </citation>
    <scope>NUCLEOTIDE SEQUENCE [LARGE SCALE GENOMIC DNA]</scope>
    <source>
        <strain evidence="3">JCM 30331</strain>
    </source>
</reference>
<evidence type="ECO:0000259" key="1">
    <source>
        <dbReference type="Pfam" id="PF14332"/>
    </source>
</evidence>
<sequence length="255" mass="27998">MANTTISLETFDVLELLYLLAGQRRTGALQIIRDDAQFTMWLEGGRVRAVRFGVLSGAGAVRRLLLDPRGHSTFLPGVQLATPPELDATLDEAVLEALLHDIPVSELPFNGPGRITEPDRVDALRWSPEEQHILRQLEAQQPVGELASSPPATRLLLTLIRMGLLVPRRSRLARLTVVVTHQVRGMVLVDEMICQRWHEALQRSPERVAVKTGTGQVQTLALRAAPGLGRQLLIPPELLLQTGIQGGDSVLVQPV</sequence>
<dbReference type="EMBL" id="BMPP01000001">
    <property type="protein sequence ID" value="GGK13715.1"/>
    <property type="molecule type" value="Genomic_DNA"/>
</dbReference>
<keyword evidence="3" id="KW-1185">Reference proteome</keyword>
<dbReference type="InterPro" id="IPR025497">
    <property type="entry name" value="PatA-like_N"/>
</dbReference>
<accession>A0ABQ2EJF3</accession>
<evidence type="ECO:0000313" key="3">
    <source>
        <dbReference type="Proteomes" id="UP000647587"/>
    </source>
</evidence>